<keyword evidence="11" id="KW-0472">Membrane</keyword>
<dbReference type="GO" id="GO:0098552">
    <property type="term" value="C:side of membrane"/>
    <property type="evidence" value="ECO:0007669"/>
    <property type="project" value="UniProtKB-KW"/>
</dbReference>
<dbReference type="GO" id="GO:0004035">
    <property type="term" value="F:alkaline phosphatase activity"/>
    <property type="evidence" value="ECO:0007669"/>
    <property type="project" value="UniProtKB-EC"/>
</dbReference>
<feature type="binding site" evidence="15">
    <location>
        <position position="220"/>
    </location>
    <ligand>
        <name>Mg(2+)</name>
        <dbReference type="ChEBI" id="CHEBI:18420"/>
    </ligand>
</feature>
<reference evidence="19" key="1">
    <citation type="submission" date="2025-08" db="UniProtKB">
        <authorList>
            <consortium name="RefSeq"/>
        </authorList>
    </citation>
    <scope>IDENTIFICATION</scope>
    <source>
        <strain evidence="19">Airmid</strain>
    </source>
</reference>
<evidence type="ECO:0000256" key="10">
    <source>
        <dbReference type="ARBA" id="ARBA00022842"/>
    </source>
</evidence>
<dbReference type="EC" id="3.1.3.1" evidence="3 17"/>
<dbReference type="CTD" id="35981"/>
<keyword evidence="13" id="KW-0449">Lipoprotein</keyword>
<gene>
    <name evidence="19" type="primary">LOC113799191</name>
</gene>
<dbReference type="PRINTS" id="PR00113">
    <property type="entry name" value="ALKPHPHTASE"/>
</dbReference>
<evidence type="ECO:0000256" key="6">
    <source>
        <dbReference type="ARBA" id="ARBA00022622"/>
    </source>
</evidence>
<evidence type="ECO:0000313" key="19">
    <source>
        <dbReference type="RefSeq" id="XP_027205591.1"/>
    </source>
</evidence>
<dbReference type="InParanoid" id="A0A6P6YLF7"/>
<dbReference type="KEGG" id="dpte:113799191"/>
<keyword evidence="4" id="KW-1003">Cell membrane</keyword>
<evidence type="ECO:0000256" key="13">
    <source>
        <dbReference type="ARBA" id="ARBA00023288"/>
    </source>
</evidence>
<comment type="subcellular location">
    <subcellularLocation>
        <location evidence="1">Cell membrane</location>
        <topology evidence="1">Lipid-anchor</topology>
        <topology evidence="1">GPI-anchor</topology>
    </subcellularLocation>
</comment>
<evidence type="ECO:0000256" key="4">
    <source>
        <dbReference type="ARBA" id="ARBA00022475"/>
    </source>
</evidence>
<comment type="similarity">
    <text evidence="2 16">Belongs to the alkaline phosphatase family.</text>
</comment>
<evidence type="ECO:0000256" key="8">
    <source>
        <dbReference type="ARBA" id="ARBA00022801"/>
    </source>
</evidence>
<evidence type="ECO:0000256" key="9">
    <source>
        <dbReference type="ARBA" id="ARBA00022833"/>
    </source>
</evidence>
<evidence type="ECO:0000313" key="18">
    <source>
        <dbReference type="Proteomes" id="UP000515146"/>
    </source>
</evidence>
<feature type="active site" description="Phosphoserine intermediate" evidence="14">
    <location>
        <position position="155"/>
    </location>
</feature>
<dbReference type="InterPro" id="IPR001952">
    <property type="entry name" value="Alkaline_phosphatase"/>
</dbReference>
<keyword evidence="10 15" id="KW-0460">Magnesium</keyword>
<keyword evidence="5" id="KW-0597">Phosphoprotein</keyword>
<dbReference type="InterPro" id="IPR017850">
    <property type="entry name" value="Alkaline_phosphatase_core_sf"/>
</dbReference>
<evidence type="ECO:0000256" key="16">
    <source>
        <dbReference type="RuleBase" id="RU003946"/>
    </source>
</evidence>
<comment type="cofactor">
    <cofactor evidence="15">
        <name>Mg(2+)</name>
        <dbReference type="ChEBI" id="CHEBI:18420"/>
    </cofactor>
    <text evidence="15">Binds 1 Mg(2+) ion.</text>
</comment>
<dbReference type="PANTHER" id="PTHR11596:SF5">
    <property type="entry name" value="ALKALINE PHOSPHATASE"/>
    <property type="match status" value="1"/>
</dbReference>
<evidence type="ECO:0000256" key="11">
    <source>
        <dbReference type="ARBA" id="ARBA00023136"/>
    </source>
</evidence>
<dbReference type="PANTHER" id="PTHR11596">
    <property type="entry name" value="ALKALINE PHOSPHATASE"/>
    <property type="match status" value="1"/>
</dbReference>
<dbReference type="SMART" id="SM00098">
    <property type="entry name" value="alkPPc"/>
    <property type="match status" value="1"/>
</dbReference>
<sequence>MFISVVIVFISKCVWLFIAVVESSSISTSKSIDLDNFNEINSNLNKNNVDKQQFDETDPIYWYVQAYRNLQRRQYLLPSSSSITNRPAKNVILFLGDGMGISTITASRILKGQQQQQHGQYHHSNNGEEAMLEMDLFPFTALIKTYNVDQQIPDSAATATAFLSGVKNNFNTLGVSAKVKRNDPDCDSVHRNSIDSIFTWALNAGKVAGIVTTTRVTHATPAAAYAHSQNRKWESNVDQTIINGTFSETDCKDIALQLIENDPGKRLSVILGGGRKGFLPETVKDPRGINGDPNGKYGERKDGRNLILEWLQNQHYSGLNESEYAYVNSSRGLHQLDYSKMKSLFGLFNYSHMEFDRLRDQSIDGEPSLSEMTEAAIKILSKHDKGFVLLVEGGLIDQAHHRGYASLSLHEVLEFDRAIRRARKLLSKQQDDTLFLVTADHSQPLVINGYSQRGNPINGLSRRKDGNQLPFTTLSYTSGPGFQTLQQRSNITNMALEQAALDLKYRFHSAFLTKKSHHSGEDVAIFSNGPMSYLFGGTLEQSFIAHAIGFATCIGPYEKEIHCRQSLRSKLLSLSSSTSTSTSKTGRISNAALAIIMDTPEMLIIFFIIAGLIFFITILIIVRILWV</sequence>
<evidence type="ECO:0000256" key="7">
    <source>
        <dbReference type="ARBA" id="ARBA00022723"/>
    </source>
</evidence>
<dbReference type="InterPro" id="IPR018299">
    <property type="entry name" value="Alkaline_phosphatase_AS"/>
</dbReference>
<evidence type="ECO:0000256" key="15">
    <source>
        <dbReference type="PIRSR" id="PIRSR601952-2"/>
    </source>
</evidence>
<feature type="binding site" evidence="15">
    <location>
        <position position="401"/>
    </location>
    <ligand>
        <name>Zn(2+)</name>
        <dbReference type="ChEBI" id="CHEBI:29105"/>
        <label>2</label>
    </ligand>
</feature>
<protein>
    <recommendedName>
        <fullName evidence="3 17">Alkaline phosphatase</fullName>
        <ecNumber evidence="3 17">3.1.3.1</ecNumber>
    </recommendedName>
</protein>
<evidence type="ECO:0000256" key="5">
    <source>
        <dbReference type="ARBA" id="ARBA00022553"/>
    </source>
</evidence>
<proteinExistence type="inferred from homology"/>
<comment type="catalytic activity">
    <reaction evidence="17">
        <text>a phosphate monoester + H2O = an alcohol + phosphate</text>
        <dbReference type="Rhea" id="RHEA:15017"/>
        <dbReference type="ChEBI" id="CHEBI:15377"/>
        <dbReference type="ChEBI" id="CHEBI:30879"/>
        <dbReference type="ChEBI" id="CHEBI:43474"/>
        <dbReference type="ChEBI" id="CHEBI:67140"/>
        <dbReference type="EC" id="3.1.3.1"/>
    </reaction>
</comment>
<keyword evidence="9 15" id="KW-0862">Zinc</keyword>
<feature type="binding site" evidence="15">
    <location>
        <position position="441"/>
    </location>
    <ligand>
        <name>Zn(2+)</name>
        <dbReference type="ChEBI" id="CHEBI:29105"/>
        <label>2</label>
    </ligand>
</feature>
<keyword evidence="8 17" id="KW-0378">Hydrolase</keyword>
<feature type="binding site" evidence="15">
    <location>
        <position position="518"/>
    </location>
    <ligand>
        <name>Zn(2+)</name>
        <dbReference type="ChEBI" id="CHEBI:29105"/>
        <label>2</label>
    </ligand>
</feature>
<dbReference type="FunCoup" id="A0A6P6YLF7">
    <property type="interactions" value="114"/>
</dbReference>
<evidence type="ECO:0000256" key="14">
    <source>
        <dbReference type="PIRSR" id="PIRSR601952-1"/>
    </source>
</evidence>
<dbReference type="GO" id="GO:0046872">
    <property type="term" value="F:metal ion binding"/>
    <property type="evidence" value="ECO:0007669"/>
    <property type="project" value="UniProtKB-KW"/>
</dbReference>
<evidence type="ECO:0000256" key="17">
    <source>
        <dbReference type="RuleBase" id="RU003947"/>
    </source>
</evidence>
<evidence type="ECO:0000256" key="3">
    <source>
        <dbReference type="ARBA" id="ARBA00012647"/>
    </source>
</evidence>
<evidence type="ECO:0000256" key="12">
    <source>
        <dbReference type="ARBA" id="ARBA00023180"/>
    </source>
</evidence>
<dbReference type="FunFam" id="3.40.720.10:FF:000008">
    <property type="entry name" value="Alkaline phosphatase"/>
    <property type="match status" value="1"/>
</dbReference>
<feature type="binding site" evidence="15">
    <location>
        <position position="440"/>
    </location>
    <ligand>
        <name>Zn(2+)</name>
        <dbReference type="ChEBI" id="CHEBI:29105"/>
        <label>2</label>
    </ligand>
</feature>
<name>A0A6P6YLF7_DERPT</name>
<feature type="binding site" evidence="15">
    <location>
        <position position="97"/>
    </location>
    <ligand>
        <name>Mg(2+)</name>
        <dbReference type="ChEBI" id="CHEBI:18420"/>
    </ligand>
</feature>
<keyword evidence="18" id="KW-1185">Reference proteome</keyword>
<evidence type="ECO:0000256" key="1">
    <source>
        <dbReference type="ARBA" id="ARBA00004609"/>
    </source>
</evidence>
<comment type="cofactor">
    <cofactor evidence="15">
        <name>Zn(2+)</name>
        <dbReference type="ChEBI" id="CHEBI:29105"/>
    </cofactor>
    <text evidence="15">Binds 2 Zn(2+) ions.</text>
</comment>
<feature type="binding site" evidence="15">
    <location>
        <position position="218"/>
    </location>
    <ligand>
        <name>Mg(2+)</name>
        <dbReference type="ChEBI" id="CHEBI:18420"/>
    </ligand>
</feature>
<accession>A0A6P6YLF7</accession>
<dbReference type="OMA" id="QWTSCAN"/>
<feature type="binding site" evidence="15">
    <location>
        <position position="97"/>
    </location>
    <ligand>
        <name>Zn(2+)</name>
        <dbReference type="ChEBI" id="CHEBI:29105"/>
        <label>2</label>
    </ligand>
</feature>
<dbReference type="GeneID" id="113799191"/>
<organism evidence="18 19">
    <name type="scientific">Dermatophagoides pteronyssinus</name>
    <name type="common">European house dust mite</name>
    <dbReference type="NCBI Taxonomy" id="6956"/>
    <lineage>
        <taxon>Eukaryota</taxon>
        <taxon>Metazoa</taxon>
        <taxon>Ecdysozoa</taxon>
        <taxon>Arthropoda</taxon>
        <taxon>Chelicerata</taxon>
        <taxon>Arachnida</taxon>
        <taxon>Acari</taxon>
        <taxon>Acariformes</taxon>
        <taxon>Sarcoptiformes</taxon>
        <taxon>Astigmata</taxon>
        <taxon>Psoroptidia</taxon>
        <taxon>Analgoidea</taxon>
        <taxon>Pyroglyphidae</taxon>
        <taxon>Dermatophagoidinae</taxon>
        <taxon>Dermatophagoides</taxon>
    </lineage>
</organism>
<evidence type="ECO:0000256" key="2">
    <source>
        <dbReference type="ARBA" id="ARBA00005984"/>
    </source>
</evidence>
<feature type="binding site" evidence="15">
    <location>
        <position position="392"/>
    </location>
    <ligand>
        <name>Zn(2+)</name>
        <dbReference type="ChEBI" id="CHEBI:29105"/>
        <label>2</label>
    </ligand>
</feature>
<dbReference type="CDD" id="cd16012">
    <property type="entry name" value="ALP"/>
    <property type="match status" value="1"/>
</dbReference>
<keyword evidence="6" id="KW-0336">GPI-anchor</keyword>
<dbReference type="Proteomes" id="UP000515146">
    <property type="component" value="Unplaced"/>
</dbReference>
<dbReference type="PROSITE" id="PS00123">
    <property type="entry name" value="ALKALINE_PHOSPHATASE"/>
    <property type="match status" value="1"/>
</dbReference>
<dbReference type="RefSeq" id="XP_027205591.1">
    <property type="nucleotide sequence ID" value="XM_027349790.1"/>
</dbReference>
<dbReference type="AlphaFoldDB" id="A0A6P6YLF7"/>
<dbReference type="SUPFAM" id="SSF53649">
    <property type="entry name" value="Alkaline phosphatase-like"/>
    <property type="match status" value="1"/>
</dbReference>
<dbReference type="Pfam" id="PF00245">
    <property type="entry name" value="Alk_phosphatase"/>
    <property type="match status" value="1"/>
</dbReference>
<feature type="binding site" evidence="15">
    <location>
        <position position="397"/>
    </location>
    <ligand>
        <name>Zn(2+)</name>
        <dbReference type="ChEBI" id="CHEBI:29105"/>
        <label>2</label>
    </ligand>
</feature>
<dbReference type="Gene3D" id="3.40.720.10">
    <property type="entry name" value="Alkaline Phosphatase, subunit A"/>
    <property type="match status" value="1"/>
</dbReference>
<dbReference type="GO" id="GO:0005886">
    <property type="term" value="C:plasma membrane"/>
    <property type="evidence" value="ECO:0007669"/>
    <property type="project" value="UniProtKB-SubCell"/>
</dbReference>
<dbReference type="OrthoDB" id="5818554at2759"/>
<keyword evidence="12" id="KW-0325">Glycoprotein</keyword>
<keyword evidence="7 15" id="KW-0479">Metal-binding</keyword>